<dbReference type="Pfam" id="PF23789">
    <property type="entry name" value="Pre_tape_measure"/>
    <property type="match status" value="1"/>
</dbReference>
<protein>
    <submittedName>
        <fullName evidence="1">Uncharacterized protein</fullName>
    </submittedName>
</protein>
<accession>A0A2S3VY77</accession>
<dbReference type="RefSeq" id="WP_110096262.1">
    <property type="nucleotide sequence ID" value="NZ_NKUE01000038.1"/>
</dbReference>
<evidence type="ECO:0000313" key="2">
    <source>
        <dbReference type="Proteomes" id="UP000237344"/>
    </source>
</evidence>
<sequence>MGLQDIVLATATVTVSDGVQFAVRGLAPYDVAVLYTRYQSDMTDMFRRLTSKTGAGETVDLETDIVMQAPELVSALITLASNTDPIDDASFQKAVAIAKQLPLGAQMDALEKIGELTFSSDMPPEKFVRLIVTTMRRMTATIQAQTPTTPLN</sequence>
<keyword evidence="2" id="KW-1185">Reference proteome</keyword>
<dbReference type="InterPro" id="IPR057378">
    <property type="entry name" value="Pre_tape_measure"/>
</dbReference>
<organism evidence="1 2">
    <name type="scientific">Novacetimonas maltaceti</name>
    <dbReference type="NCBI Taxonomy" id="1203393"/>
    <lineage>
        <taxon>Bacteria</taxon>
        <taxon>Pseudomonadati</taxon>
        <taxon>Pseudomonadota</taxon>
        <taxon>Alphaproteobacteria</taxon>
        <taxon>Acetobacterales</taxon>
        <taxon>Acetobacteraceae</taxon>
        <taxon>Novacetimonas</taxon>
    </lineage>
</organism>
<reference evidence="1 2" key="1">
    <citation type="submission" date="2018-01" db="EMBL/GenBank/DDBJ databases">
        <title>Draft Genome Sequence of Komagataeibacter maltaceti LMG 1529, a Vinegar Producing Acetic Acid Bacterium Isolated from Malt Vinegar Brewery Acetifiers.</title>
        <authorList>
            <person name="Zhang Q."/>
            <person name="Hollensteiner J."/>
            <person name="Poehlein A."/>
            <person name="Daniel R."/>
        </authorList>
    </citation>
    <scope>NUCLEOTIDE SEQUENCE [LARGE SCALE GENOMIC DNA]</scope>
    <source>
        <strain evidence="1 2">LMG 1529</strain>
    </source>
</reference>
<dbReference type="OrthoDB" id="8482221at2"/>
<gene>
    <name evidence="1" type="ORF">KMAL_27950</name>
</gene>
<dbReference type="EMBL" id="POTC01000058">
    <property type="protein sequence ID" value="POF61576.1"/>
    <property type="molecule type" value="Genomic_DNA"/>
</dbReference>
<evidence type="ECO:0000313" key="1">
    <source>
        <dbReference type="EMBL" id="POF61576.1"/>
    </source>
</evidence>
<comment type="caution">
    <text evidence="1">The sequence shown here is derived from an EMBL/GenBank/DDBJ whole genome shotgun (WGS) entry which is preliminary data.</text>
</comment>
<dbReference type="Proteomes" id="UP000237344">
    <property type="component" value="Unassembled WGS sequence"/>
</dbReference>
<dbReference type="AlphaFoldDB" id="A0A2S3VY77"/>
<proteinExistence type="predicted"/>
<name>A0A2S3VY77_9PROT</name>